<feature type="transmembrane region" description="Helical" evidence="16">
    <location>
        <begin position="88"/>
        <end position="111"/>
    </location>
</feature>
<evidence type="ECO:0000313" key="19">
    <source>
        <dbReference type="Proteomes" id="UP000183758"/>
    </source>
</evidence>
<dbReference type="InterPro" id="IPR005719">
    <property type="entry name" value="Dihydroorotate_DH_2"/>
</dbReference>
<evidence type="ECO:0000256" key="5">
    <source>
        <dbReference type="ARBA" id="ARBA00022630"/>
    </source>
</evidence>
<evidence type="ECO:0000256" key="16">
    <source>
        <dbReference type="SAM" id="Phobius"/>
    </source>
</evidence>
<dbReference type="GO" id="GO:0006207">
    <property type="term" value="P:'de novo' pyrimidine nucleobase biosynthetic process"/>
    <property type="evidence" value="ECO:0007669"/>
    <property type="project" value="UniProtKB-UniRule"/>
</dbReference>
<comment type="caution">
    <text evidence="18">The sequence shown here is derived from an EMBL/GenBank/DDBJ whole genome shotgun (WGS) entry which is preliminary data.</text>
</comment>
<evidence type="ECO:0000256" key="11">
    <source>
        <dbReference type="ARBA" id="ARBA00023002"/>
    </source>
</evidence>
<keyword evidence="13" id="KW-1015">Disulfide bond</keyword>
<keyword evidence="14" id="KW-0676">Redox-active center</keyword>
<dbReference type="InterPro" id="IPR013785">
    <property type="entry name" value="Aldolase_TIM"/>
</dbReference>
<evidence type="ECO:0000256" key="6">
    <source>
        <dbReference type="ARBA" id="ARBA00022643"/>
    </source>
</evidence>
<dbReference type="CDD" id="cd12916">
    <property type="entry name" value="VKOR_1"/>
    <property type="match status" value="1"/>
</dbReference>
<evidence type="ECO:0000256" key="7">
    <source>
        <dbReference type="ARBA" id="ARBA00022692"/>
    </source>
</evidence>
<dbReference type="GO" id="GO:0009220">
    <property type="term" value="P:pyrimidine ribonucleotide biosynthetic process"/>
    <property type="evidence" value="ECO:0007669"/>
    <property type="project" value="UniProtKB-UniRule"/>
</dbReference>
<keyword evidence="7 16" id="KW-0812">Transmembrane</keyword>
<evidence type="ECO:0000256" key="1">
    <source>
        <dbReference type="ARBA" id="ARBA00001917"/>
    </source>
</evidence>
<feature type="transmembrane region" description="Helical" evidence="16">
    <location>
        <begin position="56"/>
        <end position="81"/>
    </location>
</feature>
<dbReference type="PANTHER" id="PTHR48109">
    <property type="entry name" value="DIHYDROOROTATE DEHYDROGENASE (QUINONE), MITOCHONDRIAL-RELATED"/>
    <property type="match status" value="1"/>
</dbReference>
<comment type="pathway">
    <text evidence="3">Pyrimidine metabolism; UMP biosynthesis via de novo pathway.</text>
</comment>
<dbReference type="CDD" id="cd04738">
    <property type="entry name" value="DHOD_2_like"/>
    <property type="match status" value="1"/>
</dbReference>
<comment type="similarity">
    <text evidence="4">Belongs to the VKOR family.</text>
</comment>
<comment type="subcellular location">
    <subcellularLocation>
        <location evidence="2">Membrane</location>
        <topology evidence="2">Multi-pass membrane protein</topology>
    </subcellularLocation>
</comment>
<dbReference type="NCBIfam" id="TIGR01036">
    <property type="entry name" value="pyrD_sub2"/>
    <property type="match status" value="1"/>
</dbReference>
<evidence type="ECO:0000256" key="2">
    <source>
        <dbReference type="ARBA" id="ARBA00004141"/>
    </source>
</evidence>
<feature type="domain" description="Vitamin K epoxide reductase" evidence="17">
    <location>
        <begin position="2"/>
        <end position="137"/>
    </location>
</feature>
<keyword evidence="9" id="KW-0665">Pyrimidine biosynthesis</keyword>
<dbReference type="GO" id="GO:0106430">
    <property type="term" value="F:dihydroorotate dehydrogenase (quinone) activity"/>
    <property type="evidence" value="ECO:0007669"/>
    <property type="project" value="UniProtKB-EC"/>
</dbReference>
<organism evidence="18 19">
    <name type="scientific">Candidatus Roizmanbacteria bacterium CG2_30_33_16</name>
    <dbReference type="NCBI Taxonomy" id="1805340"/>
    <lineage>
        <taxon>Bacteria</taxon>
        <taxon>Candidatus Roizmaniibacteriota</taxon>
    </lineage>
</organism>
<keyword evidence="8" id="KW-0874">Quinone</keyword>
<evidence type="ECO:0000256" key="15">
    <source>
        <dbReference type="NCBIfam" id="TIGR01036"/>
    </source>
</evidence>
<dbReference type="PANTHER" id="PTHR48109:SF4">
    <property type="entry name" value="DIHYDROOROTATE DEHYDROGENASE (QUINONE), MITOCHONDRIAL"/>
    <property type="match status" value="1"/>
</dbReference>
<evidence type="ECO:0000256" key="10">
    <source>
        <dbReference type="ARBA" id="ARBA00022989"/>
    </source>
</evidence>
<dbReference type="InterPro" id="IPR050074">
    <property type="entry name" value="DHO_dehydrogenase"/>
</dbReference>
<dbReference type="EC" id="1.3.5.2" evidence="15"/>
<dbReference type="Proteomes" id="UP000183758">
    <property type="component" value="Unassembled WGS sequence"/>
</dbReference>
<evidence type="ECO:0000256" key="14">
    <source>
        <dbReference type="ARBA" id="ARBA00023284"/>
    </source>
</evidence>
<accession>A0A1J5HVU1</accession>
<evidence type="ECO:0000256" key="9">
    <source>
        <dbReference type="ARBA" id="ARBA00022975"/>
    </source>
</evidence>
<dbReference type="InterPro" id="IPR005720">
    <property type="entry name" value="Dihydroorotate_DH_cat"/>
</dbReference>
<evidence type="ECO:0000313" key="18">
    <source>
        <dbReference type="EMBL" id="OIP83072.1"/>
    </source>
</evidence>
<dbReference type="Gene3D" id="3.20.20.70">
    <property type="entry name" value="Aldolase class I"/>
    <property type="match status" value="1"/>
</dbReference>
<protein>
    <recommendedName>
        <fullName evidence="15">Dihydroorotate dehydrogenase (quinone)</fullName>
        <ecNumber evidence="15">1.3.5.2</ecNumber>
    </recommendedName>
</protein>
<dbReference type="GO" id="GO:0005886">
    <property type="term" value="C:plasma membrane"/>
    <property type="evidence" value="ECO:0007669"/>
    <property type="project" value="TreeGrafter"/>
</dbReference>
<dbReference type="SUPFAM" id="SSF51395">
    <property type="entry name" value="FMN-linked oxidoreductases"/>
    <property type="match status" value="1"/>
</dbReference>
<dbReference type="Pfam" id="PF01180">
    <property type="entry name" value="DHO_dh"/>
    <property type="match status" value="1"/>
</dbReference>
<dbReference type="NCBIfam" id="NF003652">
    <property type="entry name" value="PRK05286.2-5"/>
    <property type="match status" value="1"/>
</dbReference>
<evidence type="ECO:0000256" key="4">
    <source>
        <dbReference type="ARBA" id="ARBA00006214"/>
    </source>
</evidence>
<proteinExistence type="inferred from homology"/>
<dbReference type="Gene3D" id="1.20.1440.130">
    <property type="entry name" value="VKOR domain"/>
    <property type="match status" value="1"/>
</dbReference>
<dbReference type="InterPro" id="IPR044698">
    <property type="entry name" value="VKOR/LTO1"/>
</dbReference>
<dbReference type="EMBL" id="MNZM01000095">
    <property type="protein sequence ID" value="OIP83072.1"/>
    <property type="molecule type" value="Genomic_DNA"/>
</dbReference>
<evidence type="ECO:0000259" key="17">
    <source>
        <dbReference type="SMART" id="SM00756"/>
    </source>
</evidence>
<gene>
    <name evidence="18" type="ORF">AUK04_03850</name>
</gene>
<dbReference type="SMART" id="SM00756">
    <property type="entry name" value="VKc"/>
    <property type="match status" value="1"/>
</dbReference>
<keyword evidence="12 16" id="KW-0472">Membrane</keyword>
<dbReference type="AlphaFoldDB" id="A0A1J5HVU1"/>
<reference evidence="18 19" key="1">
    <citation type="journal article" date="2016" name="Environ. Microbiol.">
        <title>Genomic resolution of a cold subsurface aquifer community provides metabolic insights for novel microbes adapted to high CO concentrations.</title>
        <authorList>
            <person name="Probst A.J."/>
            <person name="Castelle C.J."/>
            <person name="Singh A."/>
            <person name="Brown C.T."/>
            <person name="Anantharaman K."/>
            <person name="Sharon I."/>
            <person name="Hug L.A."/>
            <person name="Burstein D."/>
            <person name="Emerson J.B."/>
            <person name="Thomas B.C."/>
            <person name="Banfield J.F."/>
        </authorList>
    </citation>
    <scope>NUCLEOTIDE SEQUENCE [LARGE SCALE GENOMIC DNA]</scope>
    <source>
        <strain evidence="18">CG2_30_33_16</strain>
    </source>
</reference>
<dbReference type="GO" id="GO:0005737">
    <property type="term" value="C:cytoplasm"/>
    <property type="evidence" value="ECO:0007669"/>
    <property type="project" value="InterPro"/>
</dbReference>
<dbReference type="InterPro" id="IPR038354">
    <property type="entry name" value="VKOR_sf"/>
</dbReference>
<evidence type="ECO:0000256" key="13">
    <source>
        <dbReference type="ARBA" id="ARBA00023157"/>
    </source>
</evidence>
<sequence>MNLLTFLSTLGLVITGFFDARYLTLVHYKKIILVCHQIPLFVDCGKVLQSSYSTMFGIPLAVLGLINYSVLIIIIILAFISQKRFFQYWLIIQTKIGFIASLYFMFLQLFIIKSLCLYCTTSAVISTILFIIVIFSFKLALLSLIGIIYKLIVKRILFLFDPEFIHESMTGFGETLGKSRLITKFLSQYLITHHQSLKQSLAGINFNNPVGLAAGFDYEAKLTQISNAIGFGFQTVGTITNLPYEGNPYPRLGRLPKSQSLLVNKGYKNLGTNKTIQKLEGLNFALPIGVSIGRTNSQKLVTQKESITDIIQTFTKFEKSKVQHQYYELNISCPNLFGNISFYPAKNLKELLIEIEKLQIKRPIFVKMPIEKTNQETLQMLKIISQFNIQGVIFGNLQKDRKHPTLNPDEIKAAGKGNFSGKPTWSRSNELIKLAFRNYRKRFVIIGCGGVFSAEDAYYKIKLGASLVQLITGMIFQGPQLIAQINSELLKLLEKDGFNNIKEAVGII</sequence>
<evidence type="ECO:0000256" key="3">
    <source>
        <dbReference type="ARBA" id="ARBA00004725"/>
    </source>
</evidence>
<name>A0A1J5HVU1_9BACT</name>
<keyword evidence="5" id="KW-0285">Flavoprotein</keyword>
<evidence type="ECO:0000256" key="8">
    <source>
        <dbReference type="ARBA" id="ARBA00022719"/>
    </source>
</evidence>
<comment type="cofactor">
    <cofactor evidence="1">
        <name>FMN</name>
        <dbReference type="ChEBI" id="CHEBI:58210"/>
    </cofactor>
</comment>
<keyword evidence="6" id="KW-0288">FMN</keyword>
<dbReference type="InterPro" id="IPR012932">
    <property type="entry name" value="VKOR"/>
</dbReference>
<feature type="transmembrane region" description="Helical" evidence="16">
    <location>
        <begin position="123"/>
        <end position="149"/>
    </location>
</feature>
<dbReference type="Pfam" id="PF07884">
    <property type="entry name" value="VKOR"/>
    <property type="match status" value="1"/>
</dbReference>
<keyword evidence="10 16" id="KW-1133">Transmembrane helix</keyword>
<dbReference type="GO" id="GO:0048038">
    <property type="term" value="F:quinone binding"/>
    <property type="evidence" value="ECO:0007669"/>
    <property type="project" value="UniProtKB-KW"/>
</dbReference>
<evidence type="ECO:0000256" key="12">
    <source>
        <dbReference type="ARBA" id="ARBA00023136"/>
    </source>
</evidence>
<keyword evidence="11" id="KW-0560">Oxidoreductase</keyword>